<dbReference type="AlphaFoldDB" id="H6NMB2"/>
<dbReference type="EMBL" id="CP003235">
    <property type="protein sequence ID" value="AFC33274.1"/>
    <property type="molecule type" value="Genomic_DNA"/>
</dbReference>
<dbReference type="RefSeq" id="WP_014372324.1">
    <property type="nucleotide sequence ID" value="NC_016935.1"/>
</dbReference>
<dbReference type="Gene3D" id="6.10.320.10">
    <property type="match status" value="1"/>
</dbReference>
<name>H6NMB2_9BACL</name>
<reference evidence="1 2" key="1">
    <citation type="journal article" date="2012" name="J. Bacteriol.">
        <title>Complete Genome Sequence of Paenibacillus mucilaginosus 3016, a Bacterium Functional as Microbial Fertilizer.</title>
        <authorList>
            <person name="Ma M."/>
            <person name="Wang Z."/>
            <person name="Li L."/>
            <person name="Jiang X."/>
            <person name="Guan D."/>
            <person name="Cao F."/>
            <person name="Chen H."/>
            <person name="Wang X."/>
            <person name="Shen D."/>
            <person name="Du B."/>
            <person name="Li J."/>
        </authorList>
    </citation>
    <scope>NUCLEOTIDE SEQUENCE [LARGE SCALE GENOMIC DNA]</scope>
    <source>
        <strain evidence="1 2">3016</strain>
    </source>
</reference>
<dbReference type="InterPro" id="IPR047741">
    <property type="entry name" value="DIP1984-like"/>
</dbReference>
<evidence type="ECO:0000313" key="1">
    <source>
        <dbReference type="EMBL" id="AFC33274.1"/>
    </source>
</evidence>
<evidence type="ECO:0000313" key="2">
    <source>
        <dbReference type="Proteomes" id="UP000007523"/>
    </source>
</evidence>
<gene>
    <name evidence="1" type="ORF">PM3016_6661</name>
</gene>
<accession>H6NMB2</accession>
<dbReference type="STRING" id="1116391.PM3016_6661"/>
<dbReference type="CDD" id="cd12208">
    <property type="entry name" value="DIP1984-like"/>
    <property type="match status" value="1"/>
</dbReference>
<organism evidence="1 2">
    <name type="scientific">Paenibacillus mucilaginosus 3016</name>
    <dbReference type="NCBI Taxonomy" id="1116391"/>
    <lineage>
        <taxon>Bacteria</taxon>
        <taxon>Bacillati</taxon>
        <taxon>Bacillota</taxon>
        <taxon>Bacilli</taxon>
        <taxon>Bacillales</taxon>
        <taxon>Paenibacillaceae</taxon>
        <taxon>Paenibacillus</taxon>
    </lineage>
</organism>
<dbReference type="Pfam" id="PF20935">
    <property type="entry name" value="DUF6847"/>
    <property type="match status" value="1"/>
</dbReference>
<protein>
    <submittedName>
        <fullName evidence="1">Septicolysin</fullName>
    </submittedName>
</protein>
<dbReference type="NCBIfam" id="NF038048">
    <property type="entry name" value="DIP1984_fam"/>
    <property type="match status" value="1"/>
</dbReference>
<dbReference type="Proteomes" id="UP000007523">
    <property type="component" value="Chromosome"/>
</dbReference>
<keyword evidence="2" id="KW-1185">Reference proteome</keyword>
<proteinExistence type="predicted"/>
<dbReference type="HOGENOM" id="CLU_119822_0_0_9"/>
<dbReference type="KEGG" id="pmq:PM3016_6661"/>
<sequence length="157" mass="17717">MKLAEALMLRADCLKRIEQLKVRLVRSAKVQEGELPGEKPEDLFRELSETLDRLESLIIGINRTNSETAFRSDASLAAVLAERDILAMRRTIVQSVIEAAAIKQDRYSKSEVKFVPTVGVAELQKQVDGYAKAYRELDMKIQELNWQTDLLPVSIDG</sequence>